<dbReference type="PANTHER" id="PTHR15052">
    <property type="entry name" value="RNA POLYMERASE III TRANSCRIPTION INITIATION FACTOR COMPLEX SUBUNIT"/>
    <property type="match status" value="1"/>
</dbReference>
<comment type="caution">
    <text evidence="5">The sequence shown here is derived from an EMBL/GenBank/DDBJ whole genome shotgun (WGS) entry which is preliminary data.</text>
</comment>
<keyword evidence="3" id="KW-0539">Nucleus</keyword>
<dbReference type="Proteomes" id="UP000326939">
    <property type="component" value="Chromosome 6"/>
</dbReference>
<evidence type="ECO:0000256" key="3">
    <source>
        <dbReference type="ARBA" id="ARBA00023242"/>
    </source>
</evidence>
<dbReference type="EMBL" id="VDCV01000006">
    <property type="protein sequence ID" value="KAB5551680.1"/>
    <property type="molecule type" value="Genomic_DNA"/>
</dbReference>
<name>A0A5N5M9G2_9ROSI</name>
<evidence type="ECO:0000313" key="6">
    <source>
        <dbReference type="Proteomes" id="UP000326939"/>
    </source>
</evidence>
<protein>
    <submittedName>
        <fullName evidence="5">Uncharacterized protein</fullName>
    </submittedName>
</protein>
<gene>
    <name evidence="5" type="ORF">DKX38_008991</name>
</gene>
<dbReference type="PANTHER" id="PTHR15052:SF2">
    <property type="entry name" value="GENERAL TRANSCRIPTION FACTOR 3C POLYPEPTIDE 2"/>
    <property type="match status" value="1"/>
</dbReference>
<evidence type="ECO:0000313" key="5">
    <source>
        <dbReference type="EMBL" id="KAB5551680.1"/>
    </source>
</evidence>
<proteinExistence type="predicted"/>
<comment type="subcellular location">
    <subcellularLocation>
        <location evidence="1">Nucleus</location>
    </subcellularLocation>
</comment>
<evidence type="ECO:0000256" key="4">
    <source>
        <dbReference type="SAM" id="MobiDB-lite"/>
    </source>
</evidence>
<sequence length="224" mass="24404">MLHKKSPANPPTQLPSILPRATTNINPQPLHTPSLQQKVTNPPSRGCKRRAQGRELKLTTEVVEKDLSKHKGPHFACGSLSEDESAIVVSTPLPNAPVPLKKPVNDAGNNPKSNQLLSVSIKPANIPTSDDQPLLNLLRLCAMVIIQVWILDQMKRCIEQDERGKEGAGNKIESIPPKIVAMDRVRRNMNKGSERWLGSGGAAGIVRCQEIKMSGVDTCLARKG</sequence>
<dbReference type="GO" id="GO:0000127">
    <property type="term" value="C:transcription factor TFIIIC complex"/>
    <property type="evidence" value="ECO:0007669"/>
    <property type="project" value="TreeGrafter"/>
</dbReference>
<keyword evidence="2" id="KW-0804">Transcription</keyword>
<feature type="region of interest" description="Disordered" evidence="4">
    <location>
        <begin position="1"/>
        <end position="53"/>
    </location>
</feature>
<evidence type="ECO:0000256" key="2">
    <source>
        <dbReference type="ARBA" id="ARBA00023163"/>
    </source>
</evidence>
<dbReference type="AlphaFoldDB" id="A0A5N5M9G2"/>
<accession>A0A5N5M9G2</accession>
<dbReference type="InterPro" id="IPR052416">
    <property type="entry name" value="GTF3C_component"/>
</dbReference>
<keyword evidence="6" id="KW-1185">Reference proteome</keyword>
<dbReference type="GO" id="GO:0005634">
    <property type="term" value="C:nucleus"/>
    <property type="evidence" value="ECO:0007669"/>
    <property type="project" value="UniProtKB-SubCell"/>
</dbReference>
<evidence type="ECO:0000256" key="1">
    <source>
        <dbReference type="ARBA" id="ARBA00004123"/>
    </source>
</evidence>
<dbReference type="GO" id="GO:0006383">
    <property type="term" value="P:transcription by RNA polymerase III"/>
    <property type="evidence" value="ECO:0007669"/>
    <property type="project" value="TreeGrafter"/>
</dbReference>
<feature type="compositionally biased region" description="Polar residues" evidence="4">
    <location>
        <begin position="21"/>
        <end position="43"/>
    </location>
</feature>
<reference evidence="6" key="1">
    <citation type="journal article" date="2019" name="Gigascience">
        <title>De novo genome assembly of the endangered Acer yangbiense, a plant species with extremely small populations endemic to Yunnan Province, China.</title>
        <authorList>
            <person name="Yang J."/>
            <person name="Wariss H.M."/>
            <person name="Tao L."/>
            <person name="Zhang R."/>
            <person name="Yun Q."/>
            <person name="Hollingsworth P."/>
            <person name="Dao Z."/>
            <person name="Luo G."/>
            <person name="Guo H."/>
            <person name="Ma Y."/>
            <person name="Sun W."/>
        </authorList>
    </citation>
    <scope>NUCLEOTIDE SEQUENCE [LARGE SCALE GENOMIC DNA]</scope>
    <source>
        <strain evidence="6">cv. br00</strain>
    </source>
</reference>
<organism evidence="5 6">
    <name type="scientific">Salix brachista</name>
    <dbReference type="NCBI Taxonomy" id="2182728"/>
    <lineage>
        <taxon>Eukaryota</taxon>
        <taxon>Viridiplantae</taxon>
        <taxon>Streptophyta</taxon>
        <taxon>Embryophyta</taxon>
        <taxon>Tracheophyta</taxon>
        <taxon>Spermatophyta</taxon>
        <taxon>Magnoliopsida</taxon>
        <taxon>eudicotyledons</taxon>
        <taxon>Gunneridae</taxon>
        <taxon>Pentapetalae</taxon>
        <taxon>rosids</taxon>
        <taxon>fabids</taxon>
        <taxon>Malpighiales</taxon>
        <taxon>Salicaceae</taxon>
        <taxon>Saliceae</taxon>
        <taxon>Salix</taxon>
    </lineage>
</organism>